<dbReference type="PANTHER" id="PTHR24023">
    <property type="entry name" value="COLLAGEN ALPHA"/>
    <property type="match status" value="1"/>
</dbReference>
<keyword evidence="2" id="KW-0176">Collagen</keyword>
<name>A0A2R9T0G6_9BACL</name>
<dbReference type="InterPro" id="IPR050149">
    <property type="entry name" value="Collagen_superfamily"/>
</dbReference>
<organism evidence="2 3">
    <name type="scientific">Paenibacillus vortex V453</name>
    <dbReference type="NCBI Taxonomy" id="715225"/>
    <lineage>
        <taxon>Bacteria</taxon>
        <taxon>Bacillati</taxon>
        <taxon>Bacillota</taxon>
        <taxon>Bacilli</taxon>
        <taxon>Bacillales</taxon>
        <taxon>Paenibacillaceae</taxon>
        <taxon>Paenibacillus</taxon>
    </lineage>
</organism>
<feature type="compositionally biased region" description="Basic residues" evidence="1">
    <location>
        <begin position="271"/>
        <end position="294"/>
    </location>
</feature>
<accession>A0A2R9T0G6</accession>
<dbReference type="AlphaFoldDB" id="A0A2R9T0G6"/>
<feature type="region of interest" description="Disordered" evidence="1">
    <location>
        <begin position="54"/>
        <end position="76"/>
    </location>
</feature>
<dbReference type="GO" id="GO:0005615">
    <property type="term" value="C:extracellular space"/>
    <property type="evidence" value="ECO:0007669"/>
    <property type="project" value="TreeGrafter"/>
</dbReference>
<dbReference type="Pfam" id="PF01391">
    <property type="entry name" value="Collagen"/>
    <property type="match status" value="1"/>
</dbReference>
<dbReference type="GO" id="GO:0031012">
    <property type="term" value="C:extracellular matrix"/>
    <property type="evidence" value="ECO:0007669"/>
    <property type="project" value="TreeGrafter"/>
</dbReference>
<evidence type="ECO:0000313" key="3">
    <source>
        <dbReference type="Proteomes" id="UP000003094"/>
    </source>
</evidence>
<dbReference type="EMBL" id="ADHJ01000008">
    <property type="protein sequence ID" value="EFU43162.1"/>
    <property type="molecule type" value="Genomic_DNA"/>
</dbReference>
<proteinExistence type="predicted"/>
<dbReference type="Proteomes" id="UP000003094">
    <property type="component" value="Unassembled WGS sequence"/>
</dbReference>
<keyword evidence="3" id="KW-1185">Reference proteome</keyword>
<feature type="region of interest" description="Disordered" evidence="1">
    <location>
        <begin position="246"/>
        <end position="294"/>
    </location>
</feature>
<dbReference type="GO" id="GO:0030020">
    <property type="term" value="F:extracellular matrix structural constituent conferring tensile strength"/>
    <property type="evidence" value="ECO:0007669"/>
    <property type="project" value="TreeGrafter"/>
</dbReference>
<dbReference type="KEGG" id="pvo:PVOR_04203"/>
<protein>
    <submittedName>
        <fullName evidence="2">Triple helix repeat-containing collagen</fullName>
    </submittedName>
</protein>
<sequence length="294" mass="29799">MKRALYQNRRHAVFKRNRDKAIRKRRFSNKRKQCNLVRNKKYIRGPIGFPGAIGATGPTGISGQQEGIGSTGAQGTRGATGATGIGLSGIVLFDPATSGLYSQGQVVTYNGSTYIANVSSPIGIPSESPDYSLIAEAGVGLNGVIPFDPALSNSYPADQVITFNGSTYLTNVADPEGLPGMSPDYMLLAARGDTGITGATGATGVTGVTGATGATGATGVTGAAGVTGATGITGPTGATGATGTIGATGVTGATGTTGATGATGATGRYRSYGHNRSHGRYRSHRYNRRHGHNR</sequence>
<evidence type="ECO:0000313" key="2">
    <source>
        <dbReference type="EMBL" id="EFU43162.1"/>
    </source>
</evidence>
<evidence type="ECO:0000256" key="1">
    <source>
        <dbReference type="SAM" id="MobiDB-lite"/>
    </source>
</evidence>
<feature type="compositionally biased region" description="Low complexity" evidence="1">
    <location>
        <begin position="246"/>
        <end position="267"/>
    </location>
</feature>
<comment type="caution">
    <text evidence="2">The sequence shown here is derived from an EMBL/GenBank/DDBJ whole genome shotgun (WGS) entry which is preliminary data.</text>
</comment>
<reference evidence="2 3" key="1">
    <citation type="journal article" date="2010" name="BMC Genomics">
        <title>Genome sequence of the pattern forming Paenibacillus vortex bacterium reveals potential for thriving in complex environments.</title>
        <authorList>
            <person name="Sirota-Madi A."/>
            <person name="Olender T."/>
            <person name="Helman Y."/>
            <person name="Ingham C."/>
            <person name="Brainis I."/>
            <person name="Roth D."/>
            <person name="Hagi E."/>
            <person name="Brodsky L."/>
            <person name="Leshkowitz D."/>
            <person name="Galatenko V."/>
            <person name="Nikolaev V."/>
            <person name="Mugasimangalam R.C."/>
            <person name="Bransburg-Zabary S."/>
            <person name="Gutnick D.L."/>
            <person name="Lancet D."/>
            <person name="Ben-Jacob E."/>
        </authorList>
    </citation>
    <scope>NUCLEOTIDE SEQUENCE [LARGE SCALE GENOMIC DNA]</scope>
    <source>
        <strain evidence="2 3">V453</strain>
    </source>
</reference>
<feature type="non-terminal residue" evidence="2">
    <location>
        <position position="294"/>
    </location>
</feature>
<gene>
    <name evidence="2" type="ORF">PVOR_04203</name>
</gene>
<dbReference type="GO" id="GO:0030198">
    <property type="term" value="P:extracellular matrix organization"/>
    <property type="evidence" value="ECO:0007669"/>
    <property type="project" value="TreeGrafter"/>
</dbReference>
<dbReference type="InterPro" id="IPR008160">
    <property type="entry name" value="Collagen"/>
</dbReference>
<dbReference type="PANTHER" id="PTHR24023:SF1095">
    <property type="entry name" value="EGF-LIKE DOMAIN-CONTAINING PROTEIN"/>
    <property type="match status" value="1"/>
</dbReference>
<feature type="compositionally biased region" description="Polar residues" evidence="1">
    <location>
        <begin position="59"/>
        <end position="68"/>
    </location>
</feature>